<dbReference type="AlphaFoldDB" id="A0A6V7R2N1"/>
<dbReference type="InterPro" id="IPR000305">
    <property type="entry name" value="GIY-YIG_endonuc"/>
</dbReference>
<comment type="caution">
    <text evidence="2">The sequence shown here is derived from an EMBL/GenBank/DDBJ whole genome shotgun (WGS) entry which is preliminary data.</text>
</comment>
<dbReference type="RefSeq" id="WP_185124865.1">
    <property type="nucleotide sequence ID" value="NZ_CAJEWD010000003.1"/>
</dbReference>
<proteinExistence type="predicted"/>
<name>A0A6V7R2N1_9STAP</name>
<evidence type="ECO:0000313" key="3">
    <source>
        <dbReference type="Proteomes" id="UP000589351"/>
    </source>
</evidence>
<dbReference type="Gene3D" id="3.40.1440.10">
    <property type="entry name" value="GIY-YIG endonuclease"/>
    <property type="match status" value="1"/>
</dbReference>
<dbReference type="CDD" id="cd10446">
    <property type="entry name" value="GIY-YIG_unchar_1"/>
    <property type="match status" value="1"/>
</dbReference>
<organism evidence="2 3">
    <name type="scientific">Jeotgalicoccus meleagridis</name>
    <dbReference type="NCBI Taxonomy" id="2759181"/>
    <lineage>
        <taxon>Bacteria</taxon>
        <taxon>Bacillati</taxon>
        <taxon>Bacillota</taxon>
        <taxon>Bacilli</taxon>
        <taxon>Bacillales</taxon>
        <taxon>Staphylococcaceae</taxon>
        <taxon>Jeotgalicoccus</taxon>
    </lineage>
</organism>
<reference evidence="2 3" key="1">
    <citation type="submission" date="2020-07" db="EMBL/GenBank/DDBJ databases">
        <authorList>
            <person name="Criscuolo A."/>
        </authorList>
    </citation>
    <scope>NUCLEOTIDE SEQUENCE [LARGE SCALE GENOMIC DNA]</scope>
    <source>
        <strain evidence="2">CIP111649</strain>
    </source>
</reference>
<protein>
    <recommendedName>
        <fullName evidence="1">GIY-YIG domain-containing protein</fullName>
    </recommendedName>
</protein>
<dbReference type="SUPFAM" id="SSF82771">
    <property type="entry name" value="GIY-YIG endonuclease"/>
    <property type="match status" value="1"/>
</dbReference>
<sequence length="284" mass="33555">MIKLSEFIKTPNNAHTKIKFNMNPADPNLKAWDLLLEDDPEWLIMNSWKTKQSNNNLNHAEYLIAMAQYYPYGPEYFAFGGLYKVEKKLPEVFNDVGYELTLMKEYQEYIKRLIIKIEKPIGRDVYNRRYHTIQDQLNPEVYEIAPNIKLGHFPGYQNVRMNHKEMQQVLLREDPSWKSALSYVKGIYVITDKSNGKLYIGSASGNTDGIWQRWSGYAHLENLTGGNKEFNNILLNKGKEHIQKYFQYSILEIFDTRTKSEFILERENYWKNVFDTKKNGMNHN</sequence>
<accession>A0A6V7R2N1</accession>
<dbReference type="Pfam" id="PF01541">
    <property type="entry name" value="GIY-YIG"/>
    <property type="match status" value="1"/>
</dbReference>
<evidence type="ECO:0000259" key="1">
    <source>
        <dbReference type="PROSITE" id="PS50164"/>
    </source>
</evidence>
<gene>
    <name evidence="2" type="ORF">JEODO184_00315</name>
</gene>
<dbReference type="EMBL" id="CAJEWD010000003">
    <property type="protein sequence ID" value="CAD2071606.1"/>
    <property type="molecule type" value="Genomic_DNA"/>
</dbReference>
<dbReference type="Proteomes" id="UP000589351">
    <property type="component" value="Unassembled WGS sequence"/>
</dbReference>
<dbReference type="PROSITE" id="PS50164">
    <property type="entry name" value="GIY_YIG"/>
    <property type="match status" value="1"/>
</dbReference>
<keyword evidence="3" id="KW-1185">Reference proteome</keyword>
<feature type="domain" description="GIY-YIG" evidence="1">
    <location>
        <begin position="183"/>
        <end position="280"/>
    </location>
</feature>
<dbReference type="InterPro" id="IPR035901">
    <property type="entry name" value="GIY-YIG_endonuc_sf"/>
</dbReference>
<evidence type="ECO:0000313" key="2">
    <source>
        <dbReference type="EMBL" id="CAD2071606.1"/>
    </source>
</evidence>